<evidence type="ECO:0000313" key="2">
    <source>
        <dbReference type="Proteomes" id="UP000779508"/>
    </source>
</evidence>
<proteinExistence type="predicted"/>
<organism evidence="1 2">
    <name type="scientific">Alkaliphilus flagellatus</name>
    <dbReference type="NCBI Taxonomy" id="2841507"/>
    <lineage>
        <taxon>Bacteria</taxon>
        <taxon>Bacillati</taxon>
        <taxon>Bacillota</taxon>
        <taxon>Clostridia</taxon>
        <taxon>Peptostreptococcales</taxon>
        <taxon>Natronincolaceae</taxon>
        <taxon>Alkaliphilus</taxon>
    </lineage>
</organism>
<sequence>MNEYLILDGYNVINSWPKLKLLMNESLEIARGELIEIMAEYRAFKGVNVIIVFDAYLVKGSIKKSEKLRGVEIVFTKERETADSYIERLIVELSKNRRNRVSVVTNDWTEQQMVLGGGATRVSVREMVLDFDQIKNKINKKIETPRKQKDTLSDRIDPSILEKLEKFRRG</sequence>
<dbReference type="CDD" id="cd10912">
    <property type="entry name" value="PIN_YacP-like"/>
    <property type="match status" value="1"/>
</dbReference>
<dbReference type="EMBL" id="JAHLQK010000008">
    <property type="protein sequence ID" value="MBU5678146.1"/>
    <property type="molecule type" value="Genomic_DNA"/>
</dbReference>
<dbReference type="RefSeq" id="WP_216419471.1">
    <property type="nucleotide sequence ID" value="NZ_JAHLQK010000008.1"/>
</dbReference>
<keyword evidence="2" id="KW-1185">Reference proteome</keyword>
<dbReference type="InterPro" id="IPR010298">
    <property type="entry name" value="YacP-like"/>
</dbReference>
<dbReference type="PANTHER" id="PTHR34547">
    <property type="entry name" value="YACP-LIKE NYN DOMAIN PROTEIN"/>
    <property type="match status" value="1"/>
</dbReference>
<comment type="caution">
    <text evidence="1">The sequence shown here is derived from an EMBL/GenBank/DDBJ whole genome shotgun (WGS) entry which is preliminary data.</text>
</comment>
<dbReference type="PANTHER" id="PTHR34547:SF1">
    <property type="entry name" value="YACP-LIKE NYN DOMAIN PROTEIN"/>
    <property type="match status" value="1"/>
</dbReference>
<reference evidence="1 2" key="1">
    <citation type="submission" date="2021-06" db="EMBL/GenBank/DDBJ databases">
        <authorList>
            <person name="Sun Q."/>
            <person name="Li D."/>
        </authorList>
    </citation>
    <scope>NUCLEOTIDE SEQUENCE [LARGE SCALE GENOMIC DNA]</scope>
    <source>
        <strain evidence="1 2">MSJ-5</strain>
    </source>
</reference>
<protein>
    <submittedName>
        <fullName evidence="1">NYN domain-containing protein</fullName>
    </submittedName>
</protein>
<evidence type="ECO:0000313" key="1">
    <source>
        <dbReference type="EMBL" id="MBU5678146.1"/>
    </source>
</evidence>
<dbReference type="Proteomes" id="UP000779508">
    <property type="component" value="Unassembled WGS sequence"/>
</dbReference>
<dbReference type="Pfam" id="PF05991">
    <property type="entry name" value="NYN_YacP"/>
    <property type="match status" value="1"/>
</dbReference>
<name>A0ABS6G7P5_9FIRM</name>
<accession>A0ABS6G7P5</accession>
<gene>
    <name evidence="1" type="ORF">KQI88_17165</name>
</gene>